<evidence type="ECO:0000313" key="3">
    <source>
        <dbReference type="EMBL" id="MBB6034530.1"/>
    </source>
</evidence>
<feature type="transmembrane region" description="Helical" evidence="2">
    <location>
        <begin position="65"/>
        <end position="85"/>
    </location>
</feature>
<feature type="transmembrane region" description="Helical" evidence="2">
    <location>
        <begin position="97"/>
        <end position="117"/>
    </location>
</feature>
<keyword evidence="2" id="KW-1133">Transmembrane helix</keyword>
<evidence type="ECO:0000256" key="2">
    <source>
        <dbReference type="SAM" id="Phobius"/>
    </source>
</evidence>
<comment type="caution">
    <text evidence="3">The sequence shown here is derived from an EMBL/GenBank/DDBJ whole genome shotgun (WGS) entry which is preliminary data.</text>
</comment>
<keyword evidence="2" id="KW-0812">Transmembrane</keyword>
<reference evidence="3 4" key="1">
    <citation type="submission" date="2020-08" db="EMBL/GenBank/DDBJ databases">
        <title>Genomic Encyclopedia of Type Strains, Phase IV (KMG-IV): sequencing the most valuable type-strain genomes for metagenomic binning, comparative biology and taxonomic classification.</title>
        <authorList>
            <person name="Goeker M."/>
        </authorList>
    </citation>
    <scope>NUCLEOTIDE SEQUENCE [LARGE SCALE GENOMIC DNA]</scope>
    <source>
        <strain evidence="3 4">YIM 65646</strain>
    </source>
</reference>
<dbReference type="RefSeq" id="WP_184787377.1">
    <property type="nucleotide sequence ID" value="NZ_BONT01000088.1"/>
</dbReference>
<dbReference type="EMBL" id="JACHGT010000004">
    <property type="protein sequence ID" value="MBB6034530.1"/>
    <property type="molecule type" value="Genomic_DNA"/>
</dbReference>
<feature type="transmembrane region" description="Helical" evidence="2">
    <location>
        <begin position="184"/>
        <end position="205"/>
    </location>
</feature>
<feature type="compositionally biased region" description="Basic and acidic residues" evidence="1">
    <location>
        <begin position="391"/>
        <end position="403"/>
    </location>
</feature>
<evidence type="ECO:0000313" key="4">
    <source>
        <dbReference type="Proteomes" id="UP000548476"/>
    </source>
</evidence>
<name>A0A841FRF3_9ACTN</name>
<keyword evidence="4" id="KW-1185">Reference proteome</keyword>
<organism evidence="3 4">
    <name type="scientific">Phytomonospora endophytica</name>
    <dbReference type="NCBI Taxonomy" id="714109"/>
    <lineage>
        <taxon>Bacteria</taxon>
        <taxon>Bacillati</taxon>
        <taxon>Actinomycetota</taxon>
        <taxon>Actinomycetes</taxon>
        <taxon>Micromonosporales</taxon>
        <taxon>Micromonosporaceae</taxon>
        <taxon>Phytomonospora</taxon>
    </lineage>
</organism>
<evidence type="ECO:0000256" key="1">
    <source>
        <dbReference type="SAM" id="MobiDB-lite"/>
    </source>
</evidence>
<feature type="transmembrane region" description="Helical" evidence="2">
    <location>
        <begin position="34"/>
        <end position="53"/>
    </location>
</feature>
<accession>A0A841FRF3</accession>
<feature type="transmembrane region" description="Helical" evidence="2">
    <location>
        <begin position="152"/>
        <end position="172"/>
    </location>
</feature>
<feature type="transmembrane region" description="Helical" evidence="2">
    <location>
        <begin position="123"/>
        <end position="145"/>
    </location>
</feature>
<feature type="transmembrane region" description="Helical" evidence="2">
    <location>
        <begin position="6"/>
        <end position="22"/>
    </location>
</feature>
<dbReference type="Proteomes" id="UP000548476">
    <property type="component" value="Unassembled WGS sequence"/>
</dbReference>
<gene>
    <name evidence="3" type="ORF">HNR73_002380</name>
</gene>
<feature type="region of interest" description="Disordered" evidence="1">
    <location>
        <begin position="391"/>
        <end position="424"/>
    </location>
</feature>
<keyword evidence="2" id="KW-0472">Membrane</keyword>
<sequence length="424" mass="48249">MPNHREIVALFLIAVLIAFGLVRGGPPRVLGRAFVKVLPLVLLFLGYFTLEVLLGLRTGLWRWDFWGATLFWLLFSGFGIFLSSVKAAKDGRYFLRLTLDPLGFSAMAVALVSVFVFPPAVELVVQVVAICCVLMMFEPSVGLAAKRSAKNILLLIFGAMLAYSILQLIAQWPTVNWETTWKQFVLPIWLGVALIPFVFPLAIYLEHGVAFSHAKASTGRKSIPWTVRLAFIVRLHLRLRRIAAFRHRWAYELGRATGWKEAMAVIDDFCAAPARERHEREEEARRAERYAGTDELDERGRRLDRREFDRTKRVLTLLFNRQLGHYRNGQRYLADLVDRHPEDYSGEGLPVAPDLTLVVSDDGQSWYAWRRTVTGWCFGIGAAAAPNDKWKYEGADPPRRGPSEPEWINDMTTVLPAHSNRRRT</sequence>
<dbReference type="AlphaFoldDB" id="A0A841FRF3"/>
<proteinExistence type="predicted"/>
<protein>
    <submittedName>
        <fullName evidence="3">Uncharacterized protein</fullName>
    </submittedName>
</protein>